<sequence length="188" mass="20841">MMLSTDALTSWETAKTMLGFADDQQSVVEFLINAVSATANRISGRRLKARDYDLRLNGTDKNSIVLPEYPIVSLSKVYIDGNREFPPESEIDPDMVSIDPDGGIIRLHDMIFPAGIGNVRVIAKLGYDPVPQDLELAVLEAISYNRRRLESGTTGMRQVSVDGTVTSQYELGLPLSIREVFEGYRSNL</sequence>
<protein>
    <recommendedName>
        <fullName evidence="2">Phage gp6-like head-tail connector protein</fullName>
    </recommendedName>
</protein>
<organism evidence="1">
    <name type="scientific">uncultured spirochete</name>
    <dbReference type="NCBI Taxonomy" id="156406"/>
    <lineage>
        <taxon>Bacteria</taxon>
        <taxon>Pseudomonadati</taxon>
        <taxon>Spirochaetota</taxon>
        <taxon>Spirochaetia</taxon>
        <taxon>Spirochaetales</taxon>
        <taxon>environmental samples</taxon>
    </lineage>
</organism>
<gene>
    <name evidence="1" type="ORF">SPIROBIBN47_410008</name>
</gene>
<evidence type="ECO:0008006" key="2">
    <source>
        <dbReference type="Google" id="ProtNLM"/>
    </source>
</evidence>
<name>A0A3P3XL54_9SPIR</name>
<evidence type="ECO:0000313" key="1">
    <source>
        <dbReference type="EMBL" id="SLM15269.1"/>
    </source>
</evidence>
<dbReference type="AlphaFoldDB" id="A0A3P3XL54"/>
<accession>A0A3P3XL54</accession>
<dbReference type="EMBL" id="FWDM01000036">
    <property type="protein sequence ID" value="SLM15269.1"/>
    <property type="molecule type" value="Genomic_DNA"/>
</dbReference>
<proteinExistence type="predicted"/>
<reference evidence="1" key="1">
    <citation type="submission" date="2017-02" db="EMBL/GenBank/DDBJ databases">
        <authorList>
            <person name="Regsiter A."/>
            <person name="William W."/>
        </authorList>
    </citation>
    <scope>NUCLEOTIDE SEQUENCE</scope>
    <source>
        <strain evidence="1">Bib</strain>
    </source>
</reference>